<organism evidence="1 2">
    <name type="scientific">Defluviitalea raffinosedens</name>
    <dbReference type="NCBI Taxonomy" id="1450156"/>
    <lineage>
        <taxon>Bacteria</taxon>
        <taxon>Bacillati</taxon>
        <taxon>Bacillota</taxon>
        <taxon>Clostridia</taxon>
        <taxon>Lachnospirales</taxon>
        <taxon>Defluviitaleaceae</taxon>
        <taxon>Defluviitalea</taxon>
    </lineage>
</organism>
<evidence type="ECO:0000313" key="2">
    <source>
        <dbReference type="Proteomes" id="UP000483018"/>
    </source>
</evidence>
<proteinExistence type="predicted"/>
<keyword evidence="2" id="KW-1185">Reference proteome</keyword>
<accession>A0A7C8HED6</accession>
<dbReference type="OrthoDB" id="1927710at2"/>
<gene>
    <name evidence="1" type="ORF">GND95_08705</name>
</gene>
<protein>
    <submittedName>
        <fullName evidence="1">Uncharacterized protein</fullName>
    </submittedName>
</protein>
<dbReference type="EMBL" id="WSLF01000007">
    <property type="protein sequence ID" value="KAE9633800.1"/>
    <property type="molecule type" value="Genomic_DNA"/>
</dbReference>
<comment type="caution">
    <text evidence="1">The sequence shown here is derived from an EMBL/GenBank/DDBJ whole genome shotgun (WGS) entry which is preliminary data.</text>
</comment>
<dbReference type="Proteomes" id="UP000483018">
    <property type="component" value="Unassembled WGS sequence"/>
</dbReference>
<reference evidence="1 2" key="1">
    <citation type="submission" date="2019-12" db="EMBL/GenBank/DDBJ databases">
        <title>Defluviitalea raffinosedens, isolated from a biogas fermenter, genome sequencing and characterization.</title>
        <authorList>
            <person name="Rettenmaier R."/>
            <person name="Schneider M."/>
            <person name="Neuhaus K."/>
            <person name="Liebl W."/>
            <person name="Zverlov V."/>
        </authorList>
    </citation>
    <scope>NUCLEOTIDE SEQUENCE [LARGE SCALE GENOMIC DNA]</scope>
    <source>
        <strain evidence="1 2">249c-K6</strain>
    </source>
</reference>
<name>A0A7C8HED6_9FIRM</name>
<sequence length="68" mass="7730">MTEKELCNFEGKEIKVICSNGRVLSGFCVYFTQALDNEPEIASITVNNHLGFTEIYQNEIETIEIITK</sequence>
<evidence type="ECO:0000313" key="1">
    <source>
        <dbReference type="EMBL" id="KAE9633800.1"/>
    </source>
</evidence>
<dbReference type="AlphaFoldDB" id="A0A7C8HED6"/>